<keyword evidence="2" id="KW-1185">Reference proteome</keyword>
<comment type="caution">
    <text evidence="1">The sequence shown here is derived from an EMBL/GenBank/DDBJ whole genome shotgun (WGS) entry which is preliminary data.</text>
</comment>
<organism evidence="1 2">
    <name type="scientific">Cerrena zonata</name>
    <dbReference type="NCBI Taxonomy" id="2478898"/>
    <lineage>
        <taxon>Eukaryota</taxon>
        <taxon>Fungi</taxon>
        <taxon>Dikarya</taxon>
        <taxon>Basidiomycota</taxon>
        <taxon>Agaricomycotina</taxon>
        <taxon>Agaricomycetes</taxon>
        <taxon>Polyporales</taxon>
        <taxon>Cerrenaceae</taxon>
        <taxon>Cerrena</taxon>
    </lineage>
</organism>
<dbReference type="Proteomes" id="UP001385951">
    <property type="component" value="Unassembled WGS sequence"/>
</dbReference>
<sequence>MTSKVSKAGMKHIMGYSFLLSSELLELSAYRVSRSPMMVTEMRHNKGMHPFMGIMHLDYSLQLDSIIHTEVHQSDLMAYHQAAADYVQAGRSSSPKTQTAKKQKRPNMEVREGVFLINVAVESRGHCVEWEAATDVSWVEFGETVARKLNVDRLDLKLAYKIISE</sequence>
<evidence type="ECO:0000313" key="1">
    <source>
        <dbReference type="EMBL" id="KAK7677024.1"/>
    </source>
</evidence>
<dbReference type="AlphaFoldDB" id="A0AAW0FCL6"/>
<evidence type="ECO:0000313" key="2">
    <source>
        <dbReference type="Proteomes" id="UP001385951"/>
    </source>
</evidence>
<accession>A0AAW0FCL6</accession>
<dbReference type="EMBL" id="JASBNA010000097">
    <property type="protein sequence ID" value="KAK7677024.1"/>
    <property type="molecule type" value="Genomic_DNA"/>
</dbReference>
<name>A0AAW0FCL6_9APHY</name>
<protein>
    <submittedName>
        <fullName evidence="1">Uncharacterized protein</fullName>
    </submittedName>
</protein>
<reference evidence="1 2" key="1">
    <citation type="submission" date="2022-09" db="EMBL/GenBank/DDBJ databases">
        <authorList>
            <person name="Palmer J.M."/>
        </authorList>
    </citation>
    <scope>NUCLEOTIDE SEQUENCE [LARGE SCALE GENOMIC DNA]</scope>
    <source>
        <strain evidence="1 2">DSM 7382</strain>
    </source>
</reference>
<proteinExistence type="predicted"/>
<gene>
    <name evidence="1" type="ORF">QCA50_019989</name>
</gene>